<dbReference type="AlphaFoldDB" id="A0A7S1PJ92"/>
<dbReference type="InterPro" id="IPR045902">
    <property type="entry name" value="SANBR-like"/>
</dbReference>
<organism evidence="3">
    <name type="scientific">Percolomonas cosmopolitus</name>
    <dbReference type="NCBI Taxonomy" id="63605"/>
    <lineage>
        <taxon>Eukaryota</taxon>
        <taxon>Discoba</taxon>
        <taxon>Heterolobosea</taxon>
        <taxon>Tetramitia</taxon>
        <taxon>Eutetramitia</taxon>
        <taxon>Percolomonadidae</taxon>
        <taxon>Percolomonas</taxon>
    </lineage>
</organism>
<feature type="domain" description="SANT and BTB" evidence="2">
    <location>
        <begin position="282"/>
        <end position="376"/>
    </location>
</feature>
<feature type="compositionally biased region" description="Basic residues" evidence="1">
    <location>
        <begin position="1"/>
        <end position="10"/>
    </location>
</feature>
<dbReference type="PANTHER" id="PTHR20946">
    <property type="entry name" value="SANT AND BTB DOMAIN REGULATOR OF CLASS SWITCH RECOMBINATION"/>
    <property type="match status" value="1"/>
</dbReference>
<reference evidence="3" key="1">
    <citation type="submission" date="2021-01" db="EMBL/GenBank/DDBJ databases">
        <authorList>
            <person name="Corre E."/>
            <person name="Pelletier E."/>
            <person name="Niang G."/>
            <person name="Scheremetjew M."/>
            <person name="Finn R."/>
            <person name="Kale V."/>
            <person name="Holt S."/>
            <person name="Cochrane G."/>
            <person name="Meng A."/>
            <person name="Brown T."/>
            <person name="Cohen L."/>
        </authorList>
    </citation>
    <scope>NUCLEOTIDE SEQUENCE</scope>
    <source>
        <strain evidence="3">WS</strain>
    </source>
</reference>
<protein>
    <recommendedName>
        <fullName evidence="2">SANT and BTB domain-containing protein</fullName>
    </recommendedName>
</protein>
<sequence length="756" mass="85446">MSSVHHKQHHGLVVSAHGLSNTRRGAIRPVNREKRPTLGSQAAASSGATSSGNSLMSSSSSSDRLMTYVANGGSSAGSAANATSLMNNSSAYSGPSSLGGALQQHRPHSAVTAAQKRIYEYSARKFQRYEVAPGTTTHSNSAGNEAPQSYQSKGMTEIALTSTGASVLESHEYTRPHTEPGKPRLYEAQSGTPLETASLKRSSSAFDARSTSSGVDNLETSSADSSVDHRSSRSNSLLEHHNDMLDRQSSHSGHSSHHTNTAQSTTKDPQQPNVIAPRDDEVIIHVYDETNKVNKDFCCKRDLLLREMKYFTAYLTDNCSFDDIDISVHCDVNIFQWLMDYIKNPGKPPKLDTSWAVSILISSDFLEMGKLVQTTLKFVHDRLQQIIKLPIELDCINNKLMTKLAKLFTCEELDQIRDKRDKIISRLYMKKVEQYLSEQGYALAFCQQCKKVYHTDFRSWMVCPKAKMFVDVHGKMVAKHSIDPTWSINKYIISMRKSLLTWKQIYWRIWGVFQCFYCTRCESLFPSNEMDWCSYHPKEAVFEADTNVGRYVCCKSKAMCFDSAAVTPPRGCTPRNHVVTTNKDSSDSKALDLLMRKTKQVCTPYGSSLPTGENEETFDLLANEEATTLEGLADPQDDMKDEKLQINYHKYEIYHTYSRKYQVDTSSLNAPLKLDRKKKKKLETYAKMSATRKRFFLLDKQRDRDMGLMRNITNMLHKCRKHAKNQPDKKKKKKGKSSRKTGTQFSTYKKTNNRML</sequence>
<feature type="compositionally biased region" description="Basic residues" evidence="1">
    <location>
        <begin position="717"/>
        <end position="739"/>
    </location>
</feature>
<gene>
    <name evidence="3" type="ORF">PCOS0759_LOCUS9562</name>
</gene>
<feature type="region of interest" description="Disordered" evidence="1">
    <location>
        <begin position="717"/>
        <end position="756"/>
    </location>
</feature>
<feature type="compositionally biased region" description="Polar residues" evidence="1">
    <location>
        <begin position="744"/>
        <end position="756"/>
    </location>
</feature>
<evidence type="ECO:0000313" key="3">
    <source>
        <dbReference type="EMBL" id="CAD9086308.1"/>
    </source>
</evidence>
<feature type="compositionally biased region" description="Low complexity" evidence="1">
    <location>
        <begin position="39"/>
        <end position="60"/>
    </location>
</feature>
<dbReference type="PANTHER" id="PTHR20946:SF0">
    <property type="entry name" value="SANT AND BTB DOMAIN REGULATOR OF CLASS SWITCH RECOMBINATION"/>
    <property type="match status" value="1"/>
</dbReference>
<proteinExistence type="predicted"/>
<feature type="region of interest" description="Disordered" evidence="1">
    <location>
        <begin position="89"/>
        <end position="111"/>
    </location>
</feature>
<feature type="compositionally biased region" description="Low complexity" evidence="1">
    <location>
        <begin position="201"/>
        <end position="213"/>
    </location>
</feature>
<feature type="compositionally biased region" description="Polar residues" evidence="1">
    <location>
        <begin position="259"/>
        <end position="273"/>
    </location>
</feature>
<evidence type="ECO:0000256" key="1">
    <source>
        <dbReference type="SAM" id="MobiDB-lite"/>
    </source>
</evidence>
<feature type="region of interest" description="Disordered" evidence="1">
    <location>
        <begin position="193"/>
        <end position="277"/>
    </location>
</feature>
<dbReference type="Pfam" id="PF11822">
    <property type="entry name" value="BTB_SANBR"/>
    <property type="match status" value="1"/>
</dbReference>
<feature type="compositionally biased region" description="Basic and acidic residues" evidence="1">
    <location>
        <begin position="238"/>
        <end position="249"/>
    </location>
</feature>
<name>A0A7S1PJ92_9EUKA</name>
<evidence type="ECO:0000259" key="2">
    <source>
        <dbReference type="Pfam" id="PF11822"/>
    </source>
</evidence>
<dbReference type="InterPro" id="IPR021777">
    <property type="entry name" value="SANBR_BTB"/>
</dbReference>
<accession>A0A7S1PJ92</accession>
<feature type="region of interest" description="Disordered" evidence="1">
    <location>
        <begin position="134"/>
        <end position="153"/>
    </location>
</feature>
<dbReference type="EMBL" id="HBGD01011555">
    <property type="protein sequence ID" value="CAD9086308.1"/>
    <property type="molecule type" value="Transcribed_RNA"/>
</dbReference>
<feature type="region of interest" description="Disordered" evidence="1">
    <location>
        <begin position="1"/>
        <end position="60"/>
    </location>
</feature>